<protein>
    <submittedName>
        <fullName evidence="3 4">Uncharacterized protein LOC106079458 isoform X1</fullName>
    </submittedName>
</protein>
<feature type="region of interest" description="Disordered" evidence="1">
    <location>
        <begin position="1765"/>
        <end position="1785"/>
    </location>
</feature>
<feature type="region of interest" description="Disordered" evidence="1">
    <location>
        <begin position="172"/>
        <end position="199"/>
    </location>
</feature>
<proteinExistence type="predicted"/>
<evidence type="ECO:0000313" key="3">
    <source>
        <dbReference type="RefSeq" id="XP_055862159.1"/>
    </source>
</evidence>
<feature type="compositionally biased region" description="Basic and acidic residues" evidence="1">
    <location>
        <begin position="2040"/>
        <end position="2050"/>
    </location>
</feature>
<feature type="compositionally biased region" description="Basic and acidic residues" evidence="1">
    <location>
        <begin position="776"/>
        <end position="791"/>
    </location>
</feature>
<feature type="region of interest" description="Disordered" evidence="1">
    <location>
        <begin position="669"/>
        <end position="690"/>
    </location>
</feature>
<feature type="region of interest" description="Disordered" evidence="1">
    <location>
        <begin position="239"/>
        <end position="265"/>
    </location>
</feature>
<feature type="region of interest" description="Disordered" evidence="1">
    <location>
        <begin position="1923"/>
        <end position="2088"/>
    </location>
</feature>
<dbReference type="GeneID" id="106079458"/>
<feature type="compositionally biased region" description="Basic and acidic residues" evidence="1">
    <location>
        <begin position="804"/>
        <end position="820"/>
    </location>
</feature>
<dbReference type="RefSeq" id="XP_055862159.1">
    <property type="nucleotide sequence ID" value="XM_056006184.1"/>
</dbReference>
<feature type="region of interest" description="Disordered" evidence="1">
    <location>
        <begin position="290"/>
        <end position="317"/>
    </location>
</feature>
<feature type="region of interest" description="Disordered" evidence="1">
    <location>
        <begin position="1545"/>
        <end position="1565"/>
    </location>
</feature>
<sequence>MTECRPYQRRSAFTYMAQRSPDQRASYETEEELQSTYYDLADVCDNGSQNNPTLGHCVKKKSTLERLCNTSSNPYPLVIVPGYEGEGHTHNYFEVCQNEKLHEDRKCGQNTRNAMVPKDGSCEAFHSPKGIGQLEKDDESLYSIQSRRPKRSTSTDSEINLNRARLFRTKRNDHHCQRTRRRSFSAEKSVHNKRPPKEERAAKAFKEEKHGVKTFKVSGYSDSRTVRARFYTPPLIKEKGAEAQHRHRNKTGKTTGTVGQESPRHLKGWNVKQCQETGQEKQVHYQLEPGGHHVTNEGLGKNRAHLSSSPKSKKKVVLRTGKEAYSKYPSISVKSSNLSSNTNDSANNTAISSTLVVGNMTSMDDASLQKFCNGETVHLKRGLANSCALETFQEAIVEMPEMNITAARGKSRYQEMDDSTSNAVGGENAELLNYRGQFYEQNALRWHSPVTDNYIPCNVLSDKARMSRRSRRVRYAELKCFPDHNITTSSQRYRVPKREKQLGAHPLYGSSFAARKAPPTKLVTGKAPKDNRRLVKSPSQIEEMENRKSLALQRRLKVLRRSHEASTSEAAKKLDRREFLEKKRKEKDDIVETLQKDNASEAGGNQNVVSQTVSESVSLVDIKDGPSDLPRTSIQRDVIVTHESTVNGPKDSENRLFLKSNSVLLQSSSKVVDTKQRSSQDSHLTHPTYLQPKINLSTIQEADSAKSGGQSHVVSELRMQPSGILKNSTSHLDRLLSVTGSGRMSVAMGAGKRLSTDNPTEVDKLESMHRTLARRSSREDEFRKPESHQEVQKVSSQFAHRKSEHGSRDALGDTNAERRFSVSNTATIESRRASINKRSTLIEESGNQESQPNFKTSTSHFVPMRSGTASRRESEVFAADKKISVNNAEAIESIRKSLTESERDSRHTIVSTQRPSIVTSVNVAHKSSPSSPKTKTATPLSQDKSKLNYSDFKESRTEIRAVPSNADNMRSNRNTIEISTKASTNVPEMPSNRFKSSEQQFVNALDRLPNNRSSQIAMPMSPSSHAKTQIPTQHDNEGLENSEYRFRGQSSKIVLQREESQKMLANTSNVSSADIRLDKKDSCNVDYKSLVKLDTQECFVENRHYQQSEQEQAISSRPVNKSRDNIQCSSSLAPLDGKWFITREVENPANSLLELQNYKESHDRLSTDNRRANTPNSQNYYLNIKESKTRTSKEIGSAVSITAVGIIKSPIRSPQSRTAIQTPLSAKSSQARTLSKHDGLHENVHYESVSESGVGNIQVSRKTLKENASLSKTKMMKKEPASPTSLSMKSDVDQTDSPQWISPVRSGSKRKYSGIFFHESPDNSRRSSPPFRYHKNPKCLQRTGKSSDAQVREFNAQFVSSSADKTTKDAISDSYSGGKEKHSLYKSSEKTSTEVTPCGIRSARTSHDTVSKTPMLNTKSLFDQPLSRKNSDVSPTNQPRRDCMEKCVQCIEQGAARRTFSVDEIEDKKALDRKTSTNLSFTKTMNSLKANSSTQVGGLRLPRRLTSDMKRVSIQPSPLFQPLFQSIFSGCLSDTNRKVNSKSATLAGHGMSSDPEDNLDPFSRWKNSKRSKDLEVIKKPGEGKGTASSYYDNLRSEMYHSKDRDGASSLKKGCAKNNECCLERNETFVRKQKAKSGRGNCSYLSGESHLLCRDCKIYSDKIPQELNSAMKEVTWRDDHGRSVCLSPPSGSQHIRRDYPADSAHEVSRSRKFSKDSGSRVDAVASGRSDNGFPVSMSSRGRPAFKTRDDLDGSLTDEDYYSSKSCYSSYRTSSTSPYQRDKSKRVDKVGFQRSYTSLLQPTGREDQSAKYIPKSYTLRKQCDLSEEKCAQSRSARHSLSRASCASDIDMYSTSSYSDNQRPLSPKCCSVHRTASNSPDSYYECQSRRLNDSCQSEPHSCNYRHHDICRKRLRGETAFEVYAAKKKDKDKGKSSDAKRKGHSDEAKSSTKEKKDRGKKGKDKDLEPASDPVRRPVSEISLERPVSKHNEVKVGKEKDKGESLGRKSSKSEMDMKGEEDTTKIGKSFSTSFAPNTESPPLSKSEKKNSKNHDVSPPSKLYDEKQYDEKLYDEKLYGDYPKPPSEKYPPSKYIRCPPTTSTMRSNFGSPLAYDSVPSKYSKYSTPATFQKSDGCPPITYSRPQCSSPIARKVPEVQVSPTAVKQPSNNNSFYQSDKFPKGTVVYQNALRYACFNGIRVCVGVRVLLDASCRIGYLQLITPLNEILLTHYISSMNYINASSAAGVAWSGLAYKPPTRNESQSSKSSKKGKPGDQSEDCPEGNVSKVDVVQIVFCDPYQAHRFRIVVETLQCAFTENECILVTCHKHGCPPGPPMVPTALVDPCSTNVYSQPCVSPGFIPMSAAGFVPCPSKSCDGAPTVTSMSSPCPVSWGNSQFEPNSPQGMMGASNGGENQRNLGPEDIYDPYSYEHCMEKVLFCSVACLVKLAKDQTWIEMQQGTVTIKQCANGMGFTLTFEGAAKCGAVSHYIRRDTVFERAPRTQHGFIYNTIFCGDKGSFVEEYLISFQSKNQAECFKLVVDRCHKLLMMTASRQSEQSCPCNGALSMFRPQCGNNNCFRGSDSRTSCVDSHMSPMKAQRQLRDYDISDNTNSNSNNCYMYRDDDLHLGTSTLERTRTLGSLNKMISVHIRTSKRKISNFWKVHRLKEMKLCGSQLSQLCCGVQPLQSCHVQSVQSCDMSPLQSCSVRPLQLRGVQSLQSCGVLPMKLHDVQPKHALIVYQIKNSKSANNEVQLLYYLSQVCSQVYSVRLVLCTSNYRQKRNVDRIKPSRYILLYV</sequence>
<organism evidence="2 4">
    <name type="scientific">Biomphalaria glabrata</name>
    <name type="common">Bloodfluke planorb</name>
    <name type="synonym">Freshwater snail</name>
    <dbReference type="NCBI Taxonomy" id="6526"/>
    <lineage>
        <taxon>Eukaryota</taxon>
        <taxon>Metazoa</taxon>
        <taxon>Spiralia</taxon>
        <taxon>Lophotrochozoa</taxon>
        <taxon>Mollusca</taxon>
        <taxon>Gastropoda</taxon>
        <taxon>Heterobranchia</taxon>
        <taxon>Euthyneura</taxon>
        <taxon>Panpulmonata</taxon>
        <taxon>Hygrophila</taxon>
        <taxon>Lymnaeoidea</taxon>
        <taxon>Planorbidae</taxon>
        <taxon>Biomphalaria</taxon>
    </lineage>
</organism>
<feature type="compositionally biased region" description="Low complexity" evidence="1">
    <location>
        <begin position="1765"/>
        <end position="1777"/>
    </location>
</feature>
<feature type="compositionally biased region" description="Basic and acidic residues" evidence="1">
    <location>
        <begin position="1923"/>
        <end position="2020"/>
    </location>
</feature>
<feature type="region of interest" description="Disordered" evidence="1">
    <location>
        <begin position="920"/>
        <end position="948"/>
    </location>
</feature>
<feature type="compositionally biased region" description="Polar residues" evidence="1">
    <location>
        <begin position="2024"/>
        <end position="2038"/>
    </location>
</feature>
<keyword evidence="2" id="KW-1185">Reference proteome</keyword>
<feature type="region of interest" description="Disordered" evidence="1">
    <location>
        <begin position="1853"/>
        <end position="1880"/>
    </location>
</feature>
<name>A0A9W2YHK4_BIOGL</name>
<evidence type="ECO:0000313" key="2">
    <source>
        <dbReference type="Proteomes" id="UP001165740"/>
    </source>
</evidence>
<feature type="region of interest" description="Disordered" evidence="1">
    <location>
        <begin position="842"/>
        <end position="873"/>
    </location>
</feature>
<feature type="compositionally biased region" description="Basic and acidic residues" evidence="1">
    <location>
        <begin position="2057"/>
        <end position="2073"/>
    </location>
</feature>
<dbReference type="Proteomes" id="UP001165740">
    <property type="component" value="Chromosome 12"/>
</dbReference>
<gene>
    <name evidence="3 4" type="primary">LOC106079458</name>
</gene>
<reference evidence="3 4" key="1">
    <citation type="submission" date="2025-04" db="UniProtKB">
        <authorList>
            <consortium name="RefSeq"/>
        </authorList>
    </citation>
    <scope>IDENTIFICATION</scope>
</reference>
<feature type="region of interest" description="Disordered" evidence="1">
    <location>
        <begin position="1681"/>
        <end position="1752"/>
    </location>
</feature>
<feature type="region of interest" description="Disordered" evidence="1">
    <location>
        <begin position="2251"/>
        <end position="2277"/>
    </location>
</feature>
<feature type="compositionally biased region" description="Basic and acidic residues" evidence="1">
    <location>
        <begin position="1378"/>
        <end position="1390"/>
    </location>
</feature>
<feature type="compositionally biased region" description="Basic residues" evidence="1">
    <location>
        <begin position="172"/>
        <end position="183"/>
    </location>
</feature>
<dbReference type="RefSeq" id="XP_055862160.1">
    <property type="nucleotide sequence ID" value="XM_056006185.1"/>
</dbReference>
<feature type="compositionally biased region" description="Basic and acidic residues" evidence="1">
    <location>
        <begin position="1694"/>
        <end position="1718"/>
    </location>
</feature>
<feature type="compositionally biased region" description="Basic and acidic residues" evidence="1">
    <location>
        <begin position="184"/>
        <end position="199"/>
    </location>
</feature>
<accession>A0A9W2YHK4</accession>
<feature type="region of interest" description="Disordered" evidence="1">
    <location>
        <begin position="1267"/>
        <end position="1344"/>
    </location>
</feature>
<feature type="compositionally biased region" description="Low complexity" evidence="1">
    <location>
        <begin position="926"/>
        <end position="941"/>
    </location>
</feature>
<evidence type="ECO:0000256" key="1">
    <source>
        <dbReference type="SAM" id="MobiDB-lite"/>
    </source>
</evidence>
<feature type="compositionally biased region" description="Polar residues" evidence="1">
    <location>
        <begin position="845"/>
        <end position="860"/>
    </location>
</feature>
<feature type="region of interest" description="Disordered" evidence="1">
    <location>
        <begin position="1368"/>
        <end position="1390"/>
    </location>
</feature>
<feature type="compositionally biased region" description="Basic and acidic residues" evidence="1">
    <location>
        <begin position="672"/>
        <end position="684"/>
    </location>
</feature>
<dbReference type="OrthoDB" id="6163122at2759"/>
<evidence type="ECO:0000313" key="4">
    <source>
        <dbReference type="RefSeq" id="XP_055862160.1"/>
    </source>
</evidence>
<feature type="region of interest" description="Disordered" evidence="1">
    <location>
        <begin position="766"/>
        <end position="825"/>
    </location>
</feature>